<proteinExistence type="predicted"/>
<organism evidence="3 4">
    <name type="scientific">Geothrix edaphica</name>
    <dbReference type="NCBI Taxonomy" id="2927976"/>
    <lineage>
        <taxon>Bacteria</taxon>
        <taxon>Pseudomonadati</taxon>
        <taxon>Acidobacteriota</taxon>
        <taxon>Holophagae</taxon>
        <taxon>Holophagales</taxon>
        <taxon>Holophagaceae</taxon>
        <taxon>Geothrix</taxon>
    </lineage>
</organism>
<gene>
    <name evidence="3" type="ORF">GETHED_26080</name>
</gene>
<evidence type="ECO:0000256" key="1">
    <source>
        <dbReference type="ARBA" id="ARBA00023054"/>
    </source>
</evidence>
<protein>
    <recommendedName>
        <fullName evidence="5">Cell division protein ZapB</fullName>
    </recommendedName>
</protein>
<evidence type="ECO:0008006" key="5">
    <source>
        <dbReference type="Google" id="ProtNLM"/>
    </source>
</evidence>
<accession>A0ABQ5Q0S1</accession>
<evidence type="ECO:0000256" key="2">
    <source>
        <dbReference type="SAM" id="Coils"/>
    </source>
</evidence>
<keyword evidence="4" id="KW-1185">Reference proteome</keyword>
<feature type="coiled-coil region" evidence="2">
    <location>
        <begin position="4"/>
        <end position="73"/>
    </location>
</feature>
<reference evidence="3" key="1">
    <citation type="journal article" date="2023" name="Antonie Van Leeuwenhoek">
        <title>Mesoterricola silvestris gen. nov., sp. nov., Mesoterricola sediminis sp. nov., Geothrix oryzae sp. nov., Geothrix edaphica sp. nov., Geothrix rubra sp. nov., and Geothrix limicola sp. nov., six novel members of Acidobacteriota isolated from soils.</title>
        <authorList>
            <person name="Itoh H."/>
            <person name="Sugisawa Y."/>
            <person name="Mise K."/>
            <person name="Xu Z."/>
            <person name="Kuniyasu M."/>
            <person name="Ushijima N."/>
            <person name="Kawano K."/>
            <person name="Kobayashi E."/>
            <person name="Shiratori Y."/>
            <person name="Masuda Y."/>
            <person name="Senoo K."/>
        </authorList>
    </citation>
    <scope>NUCLEOTIDE SEQUENCE</scope>
    <source>
        <strain evidence="3">Red802</strain>
    </source>
</reference>
<evidence type="ECO:0000313" key="3">
    <source>
        <dbReference type="EMBL" id="GLH68244.1"/>
    </source>
</evidence>
<dbReference type="RefSeq" id="WP_285610056.1">
    <property type="nucleotide sequence ID" value="NZ_BSDC01000004.1"/>
</dbReference>
<keyword evidence="1 2" id="KW-0175">Coiled coil</keyword>
<sequence length="78" mass="8561">MDLLKQLESKMQSLVQQRNQLKEELDALKSAGSAGEQELQSLRTRLEDALAEKAALEKDREAVKAQVAAILQALEALG</sequence>
<name>A0ABQ5Q0S1_9BACT</name>
<dbReference type="InterPro" id="IPR009252">
    <property type="entry name" value="Cell_div_ZapB"/>
</dbReference>
<comment type="caution">
    <text evidence="3">The sequence shown here is derived from an EMBL/GenBank/DDBJ whole genome shotgun (WGS) entry which is preliminary data.</text>
</comment>
<dbReference type="Pfam" id="PF06005">
    <property type="entry name" value="ZapB"/>
    <property type="match status" value="1"/>
</dbReference>
<dbReference type="Gene3D" id="1.20.5.340">
    <property type="match status" value="1"/>
</dbReference>
<dbReference type="Proteomes" id="UP001165044">
    <property type="component" value="Unassembled WGS sequence"/>
</dbReference>
<dbReference type="EMBL" id="BSDC01000004">
    <property type="protein sequence ID" value="GLH68244.1"/>
    <property type="molecule type" value="Genomic_DNA"/>
</dbReference>
<evidence type="ECO:0000313" key="4">
    <source>
        <dbReference type="Proteomes" id="UP001165044"/>
    </source>
</evidence>